<keyword evidence="3" id="KW-1185">Reference proteome</keyword>
<dbReference type="InterPro" id="IPR000477">
    <property type="entry name" value="RT_dom"/>
</dbReference>
<evidence type="ECO:0000313" key="3">
    <source>
        <dbReference type="Proteomes" id="UP001249851"/>
    </source>
</evidence>
<dbReference type="PROSITE" id="PS50878">
    <property type="entry name" value="RT_POL"/>
    <property type="match status" value="1"/>
</dbReference>
<organism evidence="2 3">
    <name type="scientific">Acropora cervicornis</name>
    <name type="common">Staghorn coral</name>
    <dbReference type="NCBI Taxonomy" id="6130"/>
    <lineage>
        <taxon>Eukaryota</taxon>
        <taxon>Metazoa</taxon>
        <taxon>Cnidaria</taxon>
        <taxon>Anthozoa</taxon>
        <taxon>Hexacorallia</taxon>
        <taxon>Scleractinia</taxon>
        <taxon>Astrocoeniina</taxon>
        <taxon>Acroporidae</taxon>
        <taxon>Acropora</taxon>
    </lineage>
</organism>
<dbReference type="SUPFAM" id="SSF56672">
    <property type="entry name" value="DNA/RNA polymerases"/>
    <property type="match status" value="1"/>
</dbReference>
<reference evidence="2" key="2">
    <citation type="journal article" date="2023" name="Science">
        <title>Genomic signatures of disease resistance in endangered staghorn corals.</title>
        <authorList>
            <person name="Vollmer S.V."/>
            <person name="Selwyn J.D."/>
            <person name="Despard B.A."/>
            <person name="Roesel C.L."/>
        </authorList>
    </citation>
    <scope>NUCLEOTIDE SEQUENCE</scope>
    <source>
        <strain evidence="2">K2</strain>
    </source>
</reference>
<dbReference type="PANTHER" id="PTHR47027">
    <property type="entry name" value="REVERSE TRANSCRIPTASE DOMAIN-CONTAINING PROTEIN"/>
    <property type="match status" value="1"/>
</dbReference>
<sequence>MILVRVLLNRLLKHLEQGHLPESQCGFRTGRGIIDMIFAARQLQEESMEQHHYLYMTFVDLTKAFDTVSREGLWKVMSKSGCLDMFVKIVRQLHEGMMARVLDDGNASNSFPVTNGVNQGCVLALTLFSLMLSAMLTDAFRENSPGIPIRYSCDKKLFKPRRLQAVTKVKDTVI</sequence>
<comment type="caution">
    <text evidence="2">The sequence shown here is derived from an EMBL/GenBank/DDBJ whole genome shotgun (WGS) entry which is preliminary data.</text>
</comment>
<dbReference type="InterPro" id="IPR043502">
    <property type="entry name" value="DNA/RNA_pol_sf"/>
</dbReference>
<name>A0AAD9PRY3_ACRCE</name>
<accession>A0AAD9PRY3</accession>
<dbReference type="AlphaFoldDB" id="A0AAD9PRY3"/>
<feature type="domain" description="Reverse transcriptase" evidence="1">
    <location>
        <begin position="1"/>
        <end position="174"/>
    </location>
</feature>
<dbReference type="Proteomes" id="UP001249851">
    <property type="component" value="Unassembled WGS sequence"/>
</dbReference>
<dbReference type="PANTHER" id="PTHR47027:SF26">
    <property type="entry name" value="REVERSE TRANSCRIPTASE DOMAIN-CONTAINING PROTEIN"/>
    <property type="match status" value="1"/>
</dbReference>
<evidence type="ECO:0000313" key="2">
    <source>
        <dbReference type="EMBL" id="KAK2547932.1"/>
    </source>
</evidence>
<proteinExistence type="predicted"/>
<reference evidence="2" key="1">
    <citation type="journal article" date="2023" name="G3 (Bethesda)">
        <title>Whole genome assembly and annotation of the endangered Caribbean coral Acropora cervicornis.</title>
        <authorList>
            <person name="Selwyn J.D."/>
            <person name="Vollmer S.V."/>
        </authorList>
    </citation>
    <scope>NUCLEOTIDE SEQUENCE</scope>
    <source>
        <strain evidence="2">K2</strain>
    </source>
</reference>
<dbReference type="EMBL" id="JARQWQ010000162">
    <property type="protein sequence ID" value="KAK2547932.1"/>
    <property type="molecule type" value="Genomic_DNA"/>
</dbReference>
<dbReference type="Pfam" id="PF00078">
    <property type="entry name" value="RVT_1"/>
    <property type="match status" value="1"/>
</dbReference>
<evidence type="ECO:0000259" key="1">
    <source>
        <dbReference type="PROSITE" id="PS50878"/>
    </source>
</evidence>
<gene>
    <name evidence="2" type="ORF">P5673_032024</name>
</gene>
<protein>
    <submittedName>
        <fullName evidence="2">Secreted RxLR effector protein 78</fullName>
    </submittedName>
</protein>